<evidence type="ECO:0000313" key="2">
    <source>
        <dbReference type="EMBL" id="GAA4085875.1"/>
    </source>
</evidence>
<keyword evidence="1" id="KW-0472">Membrane</keyword>
<evidence type="ECO:0000313" key="3">
    <source>
        <dbReference type="Proteomes" id="UP001500392"/>
    </source>
</evidence>
<proteinExistence type="predicted"/>
<name>A0ABP7WD91_9GAMM</name>
<comment type="caution">
    <text evidence="2">The sequence shown here is derived from an EMBL/GenBank/DDBJ whole genome shotgun (WGS) entry which is preliminary data.</text>
</comment>
<dbReference type="InterPro" id="IPR021344">
    <property type="entry name" value="DUF2970"/>
</dbReference>
<sequence>MSDEHKKDDEQQESKPSTITIIGSILSGAFGVQSSRNRERDFKHGRLRNYIITALIFVGLFIGGVVTIVQLVLKQAG</sequence>
<accession>A0ABP7WD91</accession>
<evidence type="ECO:0000256" key="1">
    <source>
        <dbReference type="SAM" id="Phobius"/>
    </source>
</evidence>
<protein>
    <recommendedName>
        <fullName evidence="4">DUF2970 domain-containing protein</fullName>
    </recommendedName>
</protein>
<gene>
    <name evidence="2" type="ORF">GCM10022414_05840</name>
</gene>
<keyword evidence="1" id="KW-0812">Transmembrane</keyword>
<dbReference type="RefSeq" id="WP_344932300.1">
    <property type="nucleotide sequence ID" value="NZ_BAABDM010000001.1"/>
</dbReference>
<keyword evidence="3" id="KW-1185">Reference proteome</keyword>
<keyword evidence="1" id="KW-1133">Transmembrane helix</keyword>
<dbReference type="Proteomes" id="UP001500392">
    <property type="component" value="Unassembled WGS sequence"/>
</dbReference>
<feature type="transmembrane region" description="Helical" evidence="1">
    <location>
        <begin position="50"/>
        <end position="73"/>
    </location>
</feature>
<organism evidence="2 3">
    <name type="scientific">Zhongshania borealis</name>
    <dbReference type="NCBI Taxonomy" id="889488"/>
    <lineage>
        <taxon>Bacteria</taxon>
        <taxon>Pseudomonadati</taxon>
        <taxon>Pseudomonadota</taxon>
        <taxon>Gammaproteobacteria</taxon>
        <taxon>Cellvibrionales</taxon>
        <taxon>Spongiibacteraceae</taxon>
        <taxon>Zhongshania</taxon>
    </lineage>
</organism>
<dbReference type="Pfam" id="PF11174">
    <property type="entry name" value="DUF2970"/>
    <property type="match status" value="1"/>
</dbReference>
<reference evidence="3" key="1">
    <citation type="journal article" date="2019" name="Int. J. Syst. Evol. Microbiol.">
        <title>The Global Catalogue of Microorganisms (GCM) 10K type strain sequencing project: providing services to taxonomists for standard genome sequencing and annotation.</title>
        <authorList>
            <consortium name="The Broad Institute Genomics Platform"/>
            <consortium name="The Broad Institute Genome Sequencing Center for Infectious Disease"/>
            <person name="Wu L."/>
            <person name="Ma J."/>
        </authorList>
    </citation>
    <scope>NUCLEOTIDE SEQUENCE [LARGE SCALE GENOMIC DNA]</scope>
    <source>
        <strain evidence="3">JCM 17304</strain>
    </source>
</reference>
<dbReference type="EMBL" id="BAABDM010000001">
    <property type="protein sequence ID" value="GAA4085875.1"/>
    <property type="molecule type" value="Genomic_DNA"/>
</dbReference>
<evidence type="ECO:0008006" key="4">
    <source>
        <dbReference type="Google" id="ProtNLM"/>
    </source>
</evidence>